<accession>A0A318GY68</accession>
<feature type="domain" description="Aminoglycoside phosphotransferase" evidence="1">
    <location>
        <begin position="43"/>
        <end position="258"/>
    </location>
</feature>
<dbReference type="SUPFAM" id="SSF56112">
    <property type="entry name" value="Protein kinase-like (PK-like)"/>
    <property type="match status" value="1"/>
</dbReference>
<dbReference type="InterPro" id="IPR011009">
    <property type="entry name" value="Kinase-like_dom_sf"/>
</dbReference>
<evidence type="ECO:0000259" key="1">
    <source>
        <dbReference type="Pfam" id="PF01636"/>
    </source>
</evidence>
<dbReference type="InterPro" id="IPR002575">
    <property type="entry name" value="Aminoglycoside_PTrfase"/>
</dbReference>
<dbReference type="RefSeq" id="WP_110401221.1">
    <property type="nucleotide sequence ID" value="NZ_QJJS01000011.1"/>
</dbReference>
<evidence type="ECO:0000313" key="3">
    <source>
        <dbReference type="Proteomes" id="UP000247811"/>
    </source>
</evidence>
<dbReference type="EMBL" id="QJJS01000011">
    <property type="protein sequence ID" value="PXW94977.1"/>
    <property type="molecule type" value="Genomic_DNA"/>
</dbReference>
<evidence type="ECO:0000313" key="2">
    <source>
        <dbReference type="EMBL" id="PXW94977.1"/>
    </source>
</evidence>
<dbReference type="Pfam" id="PF01636">
    <property type="entry name" value="APH"/>
    <property type="match status" value="1"/>
</dbReference>
<keyword evidence="3" id="KW-1185">Reference proteome</keyword>
<organism evidence="2 3">
    <name type="scientific">Sphaerotilus hippei</name>
    <dbReference type="NCBI Taxonomy" id="744406"/>
    <lineage>
        <taxon>Bacteria</taxon>
        <taxon>Pseudomonadati</taxon>
        <taxon>Pseudomonadota</taxon>
        <taxon>Betaproteobacteria</taxon>
        <taxon>Burkholderiales</taxon>
        <taxon>Sphaerotilaceae</taxon>
        <taxon>Sphaerotilus</taxon>
    </lineage>
</organism>
<dbReference type="OrthoDB" id="3806873at2"/>
<reference evidence="2 3" key="1">
    <citation type="submission" date="2018-05" db="EMBL/GenBank/DDBJ databases">
        <title>Genomic Encyclopedia of Type Strains, Phase IV (KMG-IV): sequencing the most valuable type-strain genomes for metagenomic binning, comparative biology and taxonomic classification.</title>
        <authorList>
            <person name="Goeker M."/>
        </authorList>
    </citation>
    <scope>NUCLEOTIDE SEQUENCE [LARGE SCALE GENOMIC DNA]</scope>
    <source>
        <strain evidence="2 3">DSM 566</strain>
    </source>
</reference>
<dbReference type="Gene3D" id="3.90.1200.10">
    <property type="match status" value="1"/>
</dbReference>
<dbReference type="AlphaFoldDB" id="A0A318GY68"/>
<name>A0A318GY68_9BURK</name>
<sequence length="311" mass="33843">MSTPTRTDHAEAATQEAVIQACQRLASHLGLGRVQPVVIGRHSNLALWLDPGPWVARVATGTAGPRAQAAWARREVTLARALSRAGAAVATPAPGDLAGPHVQDGWRLTLWQRLALHDTAPDPCAAGRALARCHAVLHDLPHDGLGEPTPPWSPLDETARLLAHPVIQARAGDDAGWVARRLAVLDRRVRHHPAPVQWLHGDAHLNNVRRLADGSPVWLDWEDACRAPLEWDLAGLVGAARVLGSDVDWAEAALGAWREVGRPVDEDLLDDCIELRALFVVAWTWWLGPDLAGRRERLAARLAWLRQRPGG</sequence>
<dbReference type="GO" id="GO:0016740">
    <property type="term" value="F:transferase activity"/>
    <property type="evidence" value="ECO:0007669"/>
    <property type="project" value="UniProtKB-KW"/>
</dbReference>
<dbReference type="Proteomes" id="UP000247811">
    <property type="component" value="Unassembled WGS sequence"/>
</dbReference>
<gene>
    <name evidence="2" type="ORF">C7444_11160</name>
</gene>
<protein>
    <submittedName>
        <fullName evidence="2">Phosphotransferase family enzyme</fullName>
    </submittedName>
</protein>
<comment type="caution">
    <text evidence="2">The sequence shown here is derived from an EMBL/GenBank/DDBJ whole genome shotgun (WGS) entry which is preliminary data.</text>
</comment>
<proteinExistence type="predicted"/>
<keyword evidence="2" id="KW-0808">Transferase</keyword>